<feature type="binding site" evidence="3">
    <location>
        <position position="187"/>
    </location>
    <ligand>
        <name>substrate</name>
    </ligand>
</feature>
<dbReference type="NCBIfam" id="TIGR01460">
    <property type="entry name" value="HAD-SF-IIA"/>
    <property type="match status" value="1"/>
</dbReference>
<reference evidence="6" key="1">
    <citation type="journal article" date="2011" name="BMC Genomics">
        <title>Complete genome sequence of the filamentous anoxygenic phototrophic bacterium Chloroflexus aurantiacus.</title>
        <authorList>
            <person name="Tang K.H."/>
            <person name="Barry K."/>
            <person name="Chertkov O."/>
            <person name="Dalin E."/>
            <person name="Han C.S."/>
            <person name="Hauser L.J."/>
            <person name="Honchak B.M."/>
            <person name="Karbach L.E."/>
            <person name="Land M.L."/>
            <person name="Lapidus A."/>
            <person name="Larimer F.W."/>
            <person name="Mikhailova N."/>
            <person name="Pitluck S."/>
            <person name="Pierson B.K."/>
            <person name="Blankenship R.E."/>
        </authorList>
    </citation>
    <scope>NUCLEOTIDE SEQUENCE [LARGE SCALE GENOMIC DNA]</scope>
    <source>
        <strain evidence="6">ATCC 29366 / DSM 635 / J-10-fl</strain>
    </source>
</reference>
<feature type="binding site" evidence="3">
    <location>
        <begin position="46"/>
        <end position="48"/>
    </location>
    <ligand>
        <name>substrate</name>
    </ligand>
</feature>
<dbReference type="SUPFAM" id="SSF56784">
    <property type="entry name" value="HAD-like"/>
    <property type="match status" value="1"/>
</dbReference>
<dbReference type="EnsemblBacteria" id="ABY36009">
    <property type="protein sequence ID" value="ABY36009"/>
    <property type="gene ID" value="Caur_2808"/>
</dbReference>
<dbReference type="PANTHER" id="PTHR19288">
    <property type="entry name" value="4-NITROPHENYLPHOSPHATASE-RELATED"/>
    <property type="match status" value="1"/>
</dbReference>
<dbReference type="CDD" id="cd07531">
    <property type="entry name" value="HAD_Pase_UmpH-like"/>
    <property type="match status" value="1"/>
</dbReference>
<keyword evidence="4" id="KW-0479">Metal-binding</keyword>
<feature type="active site" description="Nucleophile" evidence="2">
    <location>
        <position position="13"/>
    </location>
</feature>
<keyword evidence="4" id="KW-0460">Magnesium</keyword>
<dbReference type="GO" id="GO:0005737">
    <property type="term" value="C:cytoplasm"/>
    <property type="evidence" value="ECO:0000318"/>
    <property type="project" value="GO_Central"/>
</dbReference>
<protein>
    <submittedName>
        <fullName evidence="5">HAD-superfamily hydrolase, subfamily IIA</fullName>
    </submittedName>
</protein>
<dbReference type="FunCoup" id="A9WKD1">
    <property type="interactions" value="22"/>
</dbReference>
<feature type="binding site" evidence="4">
    <location>
        <position position="15"/>
    </location>
    <ligand>
        <name>Mg(2+)</name>
        <dbReference type="ChEBI" id="CHEBI:18420"/>
    </ligand>
</feature>
<accession>A9WKD1</accession>
<evidence type="ECO:0000256" key="3">
    <source>
        <dbReference type="PIRSR" id="PIRSR000915-2"/>
    </source>
</evidence>
<dbReference type="Proteomes" id="UP000002008">
    <property type="component" value="Chromosome"/>
</dbReference>
<dbReference type="PIRSF" id="PIRSF000915">
    <property type="entry name" value="PGP-type_phosphatase"/>
    <property type="match status" value="1"/>
</dbReference>
<dbReference type="PANTHER" id="PTHR19288:SF46">
    <property type="entry name" value="HALOACID DEHALOGENASE-LIKE HYDROLASE DOMAIN-CONTAINING PROTEIN 2"/>
    <property type="match status" value="1"/>
</dbReference>
<dbReference type="Pfam" id="PF13344">
    <property type="entry name" value="Hydrolase_6"/>
    <property type="match status" value="1"/>
</dbReference>
<dbReference type="InterPro" id="IPR036412">
    <property type="entry name" value="HAD-like_sf"/>
</dbReference>
<dbReference type="RefSeq" id="WP_012258662.1">
    <property type="nucleotide sequence ID" value="NC_010175.1"/>
</dbReference>
<dbReference type="GO" id="GO:0046872">
    <property type="term" value="F:metal ion binding"/>
    <property type="evidence" value="ECO:0007669"/>
    <property type="project" value="UniProtKB-KW"/>
</dbReference>
<dbReference type="AlphaFoldDB" id="A9WKD1"/>
<dbReference type="HOGENOM" id="CLU_043473_1_2_0"/>
<dbReference type="PATRIC" id="fig|324602.8.peg.3163"/>
<comment type="cofactor">
    <cofactor evidence="4">
        <name>Mg(2+)</name>
        <dbReference type="ChEBI" id="CHEBI:18420"/>
    </cofactor>
    <text evidence="4">Divalent metal ions. Mg(2+) is the most effective.</text>
</comment>
<dbReference type="KEGG" id="cau:Caur_2808"/>
<dbReference type="Gene3D" id="3.40.50.1000">
    <property type="entry name" value="HAD superfamily/HAD-like"/>
    <property type="match status" value="2"/>
</dbReference>
<dbReference type="InterPro" id="IPR006357">
    <property type="entry name" value="HAD-SF_hydro_IIA"/>
</dbReference>
<evidence type="ECO:0000256" key="4">
    <source>
        <dbReference type="PIRSR" id="PIRSR000915-3"/>
    </source>
</evidence>
<sequence>MQTIPRYDGYIFDLDGTIYLGDILLPGAAELLHTLRREGRRVTFLSNNPTKTRRQYAERLQRLGIAADEHEIVNSSAVMVEWLLANAPGASLFVVGEAPLIGELEAAGFPLSEKPGEIAFVVASFDRTFTYRKLQIAFDAIRAGARLVATNPDRFCPVPGGGEPDAAAIIAAIEACTDTRCEVIVGKPSPIMARTVTNLIGLPPERCIIVGDRLMTDIAMGVTAGMDTALVLTGDSQRADLERSPYQPTYVLERIDELIGGSGV</sequence>
<evidence type="ECO:0000313" key="6">
    <source>
        <dbReference type="Proteomes" id="UP000002008"/>
    </source>
</evidence>
<feature type="active site" description="Proton donor" evidence="2">
    <location>
        <position position="15"/>
    </location>
</feature>
<dbReference type="InterPro" id="IPR023214">
    <property type="entry name" value="HAD_sf"/>
</dbReference>
<feature type="binding site" evidence="4">
    <location>
        <position position="212"/>
    </location>
    <ligand>
        <name>Mg(2+)</name>
        <dbReference type="ChEBI" id="CHEBI:18420"/>
    </ligand>
</feature>
<evidence type="ECO:0000313" key="5">
    <source>
        <dbReference type="EMBL" id="ABY36009.1"/>
    </source>
</evidence>
<evidence type="ECO:0000256" key="1">
    <source>
        <dbReference type="PIRNR" id="PIRNR000915"/>
    </source>
</evidence>
<proteinExistence type="inferred from homology"/>
<dbReference type="GO" id="GO:0016791">
    <property type="term" value="F:phosphatase activity"/>
    <property type="evidence" value="ECO:0000318"/>
    <property type="project" value="GO_Central"/>
</dbReference>
<evidence type="ECO:0000256" key="2">
    <source>
        <dbReference type="PIRSR" id="PIRSR000915-1"/>
    </source>
</evidence>
<keyword evidence="5" id="KW-0378">Hydrolase</keyword>
<dbReference type="Pfam" id="PF13242">
    <property type="entry name" value="Hydrolase_like"/>
    <property type="match status" value="1"/>
</dbReference>
<dbReference type="InParanoid" id="A9WKD1"/>
<gene>
    <name evidence="5" type="ordered locus">Caur_2808</name>
</gene>
<dbReference type="STRING" id="324602.Caur_2808"/>
<dbReference type="eggNOG" id="COG0647">
    <property type="taxonomic scope" value="Bacteria"/>
</dbReference>
<keyword evidence="6" id="KW-1185">Reference proteome</keyword>
<name>A9WKD1_CHLAA</name>
<feature type="binding site" evidence="4">
    <location>
        <position position="13"/>
    </location>
    <ligand>
        <name>Mg(2+)</name>
        <dbReference type="ChEBI" id="CHEBI:18420"/>
    </ligand>
</feature>
<dbReference type="EMBL" id="CP000909">
    <property type="protein sequence ID" value="ABY36009.1"/>
    <property type="molecule type" value="Genomic_DNA"/>
</dbReference>
<comment type="similarity">
    <text evidence="1">Belongs to the HAD-like hydrolase superfamily.</text>
</comment>
<organism evidence="5 6">
    <name type="scientific">Chloroflexus aurantiacus (strain ATCC 29366 / DSM 635 / J-10-fl)</name>
    <dbReference type="NCBI Taxonomy" id="324602"/>
    <lineage>
        <taxon>Bacteria</taxon>
        <taxon>Bacillati</taxon>
        <taxon>Chloroflexota</taxon>
        <taxon>Chloroflexia</taxon>
        <taxon>Chloroflexales</taxon>
        <taxon>Chloroflexineae</taxon>
        <taxon>Chloroflexaceae</taxon>
        <taxon>Chloroflexus</taxon>
    </lineage>
</organism>